<dbReference type="Pfam" id="PF22617">
    <property type="entry name" value="HCS_D2"/>
    <property type="match status" value="1"/>
</dbReference>
<keyword evidence="5" id="KW-0412">Isoleucine biosynthesis</keyword>
<dbReference type="Pfam" id="PF00682">
    <property type="entry name" value="HMGL-like"/>
    <property type="match status" value="1"/>
</dbReference>
<dbReference type="CDD" id="cd07941">
    <property type="entry name" value="DRE_TIM_LeuA3"/>
    <property type="match status" value="1"/>
</dbReference>
<evidence type="ECO:0000256" key="7">
    <source>
        <dbReference type="ARBA" id="ARBA00023304"/>
    </source>
</evidence>
<dbReference type="Gene3D" id="3.20.20.70">
    <property type="entry name" value="Aldolase class I"/>
    <property type="match status" value="1"/>
</dbReference>
<dbReference type="PANTHER" id="PTHR43538">
    <property type="entry name" value="ALPHA-IPM SYNTHASE/HOMOCITRATE SYNTHASE"/>
    <property type="match status" value="1"/>
</dbReference>
<evidence type="ECO:0000259" key="9">
    <source>
        <dbReference type="PROSITE" id="PS50991"/>
    </source>
</evidence>
<accession>A0A0F9KKG2</accession>
<evidence type="ECO:0000256" key="4">
    <source>
        <dbReference type="ARBA" id="ARBA00022605"/>
    </source>
</evidence>
<dbReference type="Gene3D" id="3.30.160.270">
    <property type="match status" value="1"/>
</dbReference>
<feature type="domain" description="Pyruvate carboxyltransferase" evidence="9">
    <location>
        <begin position="40"/>
        <end position="305"/>
    </location>
</feature>
<comment type="similarity">
    <text evidence="2">Belongs to the alpha-IPM synthase/homocitrate synthase family.</text>
</comment>
<dbReference type="GO" id="GO:0009098">
    <property type="term" value="P:L-leucine biosynthetic process"/>
    <property type="evidence" value="ECO:0007669"/>
    <property type="project" value="InterPro"/>
</dbReference>
<comment type="caution">
    <text evidence="10">The sequence shown here is derived from an EMBL/GenBank/DDBJ whole genome shotgun (WGS) entry which is preliminary data.</text>
</comment>
<proteinExistence type="inferred from homology"/>
<dbReference type="SUPFAM" id="SSF51569">
    <property type="entry name" value="Aldolase"/>
    <property type="match status" value="1"/>
</dbReference>
<dbReference type="EMBL" id="LAZR01007864">
    <property type="protein sequence ID" value="KKM82433.1"/>
    <property type="molecule type" value="Genomic_DNA"/>
</dbReference>
<evidence type="ECO:0000256" key="5">
    <source>
        <dbReference type="ARBA" id="ARBA00022624"/>
    </source>
</evidence>
<dbReference type="PROSITE" id="PS50991">
    <property type="entry name" value="PYR_CT"/>
    <property type="match status" value="1"/>
</dbReference>
<dbReference type="InterPro" id="IPR005675">
    <property type="entry name" value="Citramal_synthase"/>
</dbReference>
<comment type="pathway">
    <text evidence="1">Amino-acid biosynthesis; L-isoleucine biosynthesis; 2-oxobutanoate from pyruvate: step 1/3.</text>
</comment>
<sequence length="557" mass="61930">MHLTRQFSTVRLNFDGINCNFTVILHKFKYKNILKTREKIITYDTTLRDGSQSEGISFSLQDKIGIALKLDDLGIDYIEGGYPLSNPKDKSFFKEIKNLPLKNARITAFGSTKRANKKVSEDPGVKALLLSETPVVTIVAKSWDFHVTDVLRVSLDDNLKMVSDTVKYLKSKGREVILDAEHFFDGCKNNSRYALKVLKVAQDSGADTIVLCDTNGGCLPHEIEKITENVVGRIKLPLGIHTHNDSALAVANTLAAVNVGVRHVQGTINGFGERCGNADLCSVIPNLVLKGKFRCLGDSGLKKLTEISRYVYEVVNFMSVPNQPFVGSSAFAHKGGLHVNAIQKNRSTYEHIEPEAVGNERKILISELSGSSNILAKVEKYNIKHNPKLMRKILKKVQDLENQGYHFESAEGSFDLLVKKVLGKHKGFFDLADFRVIVERGKDGRSITRATVKINVNGVEELTVSDGDGPVNALDGALRKALEKFYPSLKDMHLVDYKVRVVNPKEATAAKVKVIIESHDHKDIWGTIGVSENIIEASWQALVDSIEYKLLKDEDER</sequence>
<organism evidence="10">
    <name type="scientific">marine sediment metagenome</name>
    <dbReference type="NCBI Taxonomy" id="412755"/>
    <lineage>
        <taxon>unclassified sequences</taxon>
        <taxon>metagenomes</taxon>
        <taxon>ecological metagenomes</taxon>
    </lineage>
</organism>
<dbReference type="NCBIfam" id="TIGR00977">
    <property type="entry name" value="citramal_synth"/>
    <property type="match status" value="1"/>
</dbReference>
<dbReference type="PANTHER" id="PTHR43538:SF1">
    <property type="entry name" value="(R)-CITRAMALATE SYNTHASE"/>
    <property type="match status" value="1"/>
</dbReference>
<protein>
    <recommendedName>
        <fullName evidence="3">(R)-citramalate synthase</fullName>
        <ecNumber evidence="8">2.3.3.21</ecNumber>
    </recommendedName>
</protein>
<dbReference type="Pfam" id="PF08502">
    <property type="entry name" value="LeuA_dimer"/>
    <property type="match status" value="1"/>
</dbReference>
<dbReference type="EC" id="2.3.3.21" evidence="8"/>
<dbReference type="InterPro" id="IPR013785">
    <property type="entry name" value="Aldolase_TIM"/>
</dbReference>
<dbReference type="InterPro" id="IPR002034">
    <property type="entry name" value="AIPM/Hcit_synth_CS"/>
</dbReference>
<evidence type="ECO:0000313" key="10">
    <source>
        <dbReference type="EMBL" id="KKM82433.1"/>
    </source>
</evidence>
<keyword evidence="7" id="KW-0100">Branched-chain amino acid biosynthesis</keyword>
<dbReference type="SUPFAM" id="SSF110921">
    <property type="entry name" value="2-isopropylmalate synthase LeuA, allosteric (dimerisation) domain"/>
    <property type="match status" value="1"/>
</dbReference>
<evidence type="ECO:0000256" key="1">
    <source>
        <dbReference type="ARBA" id="ARBA00004743"/>
    </source>
</evidence>
<dbReference type="PROSITE" id="PS00815">
    <property type="entry name" value="AIPM_HOMOCIT_SYNTH_1"/>
    <property type="match status" value="1"/>
</dbReference>
<dbReference type="GO" id="GO:0043714">
    <property type="term" value="F:(R)-citramalate synthase activity"/>
    <property type="evidence" value="ECO:0007669"/>
    <property type="project" value="UniProtKB-EC"/>
</dbReference>
<dbReference type="AlphaFoldDB" id="A0A0F9KKG2"/>
<evidence type="ECO:0000256" key="3">
    <source>
        <dbReference type="ARBA" id="ARBA00022325"/>
    </source>
</evidence>
<evidence type="ECO:0000256" key="2">
    <source>
        <dbReference type="ARBA" id="ARBA00006154"/>
    </source>
</evidence>
<dbReference type="InterPro" id="IPR013709">
    <property type="entry name" value="2-isopropylmalate_synth_dimer"/>
</dbReference>
<dbReference type="InterPro" id="IPR000891">
    <property type="entry name" value="PYR_CT"/>
</dbReference>
<dbReference type="GO" id="GO:0009097">
    <property type="term" value="P:isoleucine biosynthetic process"/>
    <property type="evidence" value="ECO:0007669"/>
    <property type="project" value="UniProtKB-UniPathway"/>
</dbReference>
<dbReference type="GO" id="GO:0003852">
    <property type="term" value="F:2-isopropylmalate synthase activity"/>
    <property type="evidence" value="ECO:0007669"/>
    <property type="project" value="InterPro"/>
</dbReference>
<keyword evidence="6" id="KW-0808">Transferase</keyword>
<evidence type="ECO:0000256" key="8">
    <source>
        <dbReference type="ARBA" id="ARBA00034330"/>
    </source>
</evidence>
<dbReference type="InterPro" id="IPR054691">
    <property type="entry name" value="LeuA/HCS_post-cat"/>
</dbReference>
<dbReference type="UniPathway" id="UPA00047">
    <property type="reaction ID" value="UER00066"/>
</dbReference>
<reference evidence="10" key="1">
    <citation type="journal article" date="2015" name="Nature">
        <title>Complex archaea that bridge the gap between prokaryotes and eukaryotes.</title>
        <authorList>
            <person name="Spang A."/>
            <person name="Saw J.H."/>
            <person name="Jorgensen S.L."/>
            <person name="Zaremba-Niedzwiedzka K."/>
            <person name="Martijn J."/>
            <person name="Lind A.E."/>
            <person name="van Eijk R."/>
            <person name="Schleper C."/>
            <person name="Guy L."/>
            <person name="Ettema T.J."/>
        </authorList>
    </citation>
    <scope>NUCLEOTIDE SEQUENCE</scope>
</reference>
<dbReference type="Gene3D" id="1.10.238.260">
    <property type="match status" value="1"/>
</dbReference>
<name>A0A0F9KKG2_9ZZZZ</name>
<keyword evidence="4" id="KW-0028">Amino-acid biosynthesis</keyword>
<dbReference type="SMART" id="SM00917">
    <property type="entry name" value="LeuA_dimer"/>
    <property type="match status" value="1"/>
</dbReference>
<evidence type="ECO:0000256" key="6">
    <source>
        <dbReference type="ARBA" id="ARBA00022679"/>
    </source>
</evidence>
<dbReference type="InterPro" id="IPR036230">
    <property type="entry name" value="LeuA_allosteric_dom_sf"/>
</dbReference>
<gene>
    <name evidence="10" type="ORF">LCGC14_1319670</name>
</gene>